<name>A0A6I9UFW4_SESIN</name>
<proteinExistence type="predicted"/>
<evidence type="ECO:0000313" key="3">
    <source>
        <dbReference type="RefSeq" id="XP_011097299.1"/>
    </source>
</evidence>
<dbReference type="OrthoDB" id="1925325at2759"/>
<protein>
    <submittedName>
        <fullName evidence="3">Uncharacterized protein At3g27210-like</fullName>
    </submittedName>
</protein>
<dbReference type="InterPro" id="IPR038947">
    <property type="entry name" value="At3g27210-like"/>
</dbReference>
<gene>
    <name evidence="3" type="primary">LOC105176258</name>
</gene>
<dbReference type="InParanoid" id="A0A6I9UFW4"/>
<dbReference type="PANTHER" id="PTHR34280">
    <property type="entry name" value="OS01G0920100 PROTEIN"/>
    <property type="match status" value="1"/>
</dbReference>
<dbReference type="Gramene" id="SIN_1003995.t">
    <property type="protein sequence ID" value="SIN_1003995.t"/>
    <property type="gene ID" value="SIN_1003995"/>
</dbReference>
<dbReference type="FunCoup" id="A0A6I9UFW4">
    <property type="interactions" value="273"/>
</dbReference>
<dbReference type="Proteomes" id="UP000504604">
    <property type="component" value="Linkage group LG13"/>
</dbReference>
<dbReference type="GeneID" id="105176258"/>
<dbReference type="PANTHER" id="PTHR34280:SF2">
    <property type="entry name" value="OS01G0920100 PROTEIN"/>
    <property type="match status" value="1"/>
</dbReference>
<reference evidence="3" key="1">
    <citation type="submission" date="2025-08" db="UniProtKB">
        <authorList>
            <consortium name="RefSeq"/>
        </authorList>
    </citation>
    <scope>IDENTIFICATION</scope>
</reference>
<feature type="compositionally biased region" description="Polar residues" evidence="1">
    <location>
        <begin position="169"/>
        <end position="178"/>
    </location>
</feature>
<feature type="region of interest" description="Disordered" evidence="1">
    <location>
        <begin position="216"/>
        <end position="235"/>
    </location>
</feature>
<dbReference type="KEGG" id="sind:105176258"/>
<sequence>MGSCVSLHKDHPDSAINLRLSLHSKNDDVLIPSPHKDQKPNNLNAADPIHAHLPFNSPRSPPRFPHPAPGSKDESFFDSQPWLESDCEDDFLSVNGDFTPSRGSTPVHHKFSSGNPPANKAPAIEETLNAVPEPSPLDKKKRLSELFKESLRHPYEDEVPDKVKAEATNPVQAKSTDGTPRFFGLNSGGSSERTPNGVLLKADDKPLKSAQCCLPRLLPTRSFSERKKKMSPAQR</sequence>
<evidence type="ECO:0000256" key="1">
    <source>
        <dbReference type="SAM" id="MobiDB-lite"/>
    </source>
</evidence>
<organism evidence="2 3">
    <name type="scientific">Sesamum indicum</name>
    <name type="common">Oriental sesame</name>
    <name type="synonym">Sesamum orientale</name>
    <dbReference type="NCBI Taxonomy" id="4182"/>
    <lineage>
        <taxon>Eukaryota</taxon>
        <taxon>Viridiplantae</taxon>
        <taxon>Streptophyta</taxon>
        <taxon>Embryophyta</taxon>
        <taxon>Tracheophyta</taxon>
        <taxon>Spermatophyta</taxon>
        <taxon>Magnoliopsida</taxon>
        <taxon>eudicotyledons</taxon>
        <taxon>Gunneridae</taxon>
        <taxon>Pentapetalae</taxon>
        <taxon>asterids</taxon>
        <taxon>lamiids</taxon>
        <taxon>Lamiales</taxon>
        <taxon>Pedaliaceae</taxon>
        <taxon>Sesamum</taxon>
    </lineage>
</organism>
<keyword evidence="2" id="KW-1185">Reference proteome</keyword>
<dbReference type="AlphaFoldDB" id="A0A6I9UFW4"/>
<accession>A0A6I9UFW4</accession>
<feature type="compositionally biased region" description="Basic and acidic residues" evidence="1">
    <location>
        <begin position="29"/>
        <end position="39"/>
    </location>
</feature>
<feature type="region of interest" description="Disordered" evidence="1">
    <location>
        <begin position="29"/>
        <end position="79"/>
    </location>
</feature>
<dbReference type="RefSeq" id="XP_011097299.1">
    <property type="nucleotide sequence ID" value="XM_011098997.2"/>
</dbReference>
<feature type="compositionally biased region" description="Basic residues" evidence="1">
    <location>
        <begin position="226"/>
        <end position="235"/>
    </location>
</feature>
<feature type="compositionally biased region" description="Pro residues" evidence="1">
    <location>
        <begin position="59"/>
        <end position="68"/>
    </location>
</feature>
<evidence type="ECO:0000313" key="2">
    <source>
        <dbReference type="Proteomes" id="UP000504604"/>
    </source>
</evidence>
<feature type="compositionally biased region" description="Basic and acidic residues" evidence="1">
    <location>
        <begin position="152"/>
        <end position="165"/>
    </location>
</feature>
<feature type="region of interest" description="Disordered" evidence="1">
    <location>
        <begin position="152"/>
        <end position="203"/>
    </location>
</feature>
<feature type="region of interest" description="Disordered" evidence="1">
    <location>
        <begin position="94"/>
        <end position="118"/>
    </location>
</feature>